<dbReference type="SUPFAM" id="SSF53850">
    <property type="entry name" value="Periplasmic binding protein-like II"/>
    <property type="match status" value="1"/>
</dbReference>
<dbReference type="NCBIfam" id="TIGR02285">
    <property type="entry name" value="TIGR02285 family protein"/>
    <property type="match status" value="1"/>
</dbReference>
<feature type="signal peptide" evidence="1">
    <location>
        <begin position="1"/>
        <end position="19"/>
    </location>
</feature>
<dbReference type="EMBL" id="JABCSC020000003">
    <property type="protein sequence ID" value="NSL55812.1"/>
    <property type="molecule type" value="Genomic_DNA"/>
</dbReference>
<keyword evidence="1" id="KW-0732">Signal</keyword>
<dbReference type="RefSeq" id="WP_170022205.1">
    <property type="nucleotide sequence ID" value="NZ_JABCSC020000003.1"/>
</dbReference>
<protein>
    <submittedName>
        <fullName evidence="2">TIGR02285 family protein</fullName>
    </submittedName>
</protein>
<sequence>MHRICHALLLSLVSLPLAAAESVSWCQFDLPPMYIASGPEAGSGIVDGHAAFLMSKMPEFEHKWQYSNIARAQADIKAGNPLICGGLQRNAERESYMLFAEPFYASTPPQLILPSSRLASLKPWLNAAGEVKLSQAVSASGLTLGISSGRSYGQAIDEQLGALRNHPAIISRPAADDVGEGLIRMMQLGRLDMAIAFGSELRIYRQHYPNPAEPLVTLPIAGMPRLIPAYFVAPQTDWGRRMITRINALQRQYWNDPDFRRSAFLRQDAEGRKRTEAYLRELDPRRKR</sequence>
<reference evidence="2 3" key="1">
    <citation type="submission" date="2020-06" db="EMBL/GenBank/DDBJ databases">
        <title>Draft genome of Uliginosibacterium sp. IMCC34675.</title>
        <authorList>
            <person name="Song J."/>
        </authorList>
    </citation>
    <scope>NUCLEOTIDE SEQUENCE [LARGE SCALE GENOMIC DNA]</scope>
    <source>
        <strain evidence="2 3">IMCC34675</strain>
    </source>
</reference>
<keyword evidence="3" id="KW-1185">Reference proteome</keyword>
<gene>
    <name evidence="2" type="ORF">HJ583_012305</name>
</gene>
<evidence type="ECO:0000313" key="2">
    <source>
        <dbReference type="EMBL" id="NSL55812.1"/>
    </source>
</evidence>
<name>A0ABX2ILB7_9RHOO</name>
<accession>A0ABX2ILB7</accession>
<evidence type="ECO:0000256" key="1">
    <source>
        <dbReference type="SAM" id="SignalP"/>
    </source>
</evidence>
<dbReference type="InterPro" id="IPR011972">
    <property type="entry name" value="CHP02285"/>
</dbReference>
<feature type="chain" id="PRO_5046561496" evidence="1">
    <location>
        <begin position="20"/>
        <end position="288"/>
    </location>
</feature>
<dbReference type="Proteomes" id="UP000778523">
    <property type="component" value="Unassembled WGS sequence"/>
</dbReference>
<evidence type="ECO:0000313" key="3">
    <source>
        <dbReference type="Proteomes" id="UP000778523"/>
    </source>
</evidence>
<proteinExistence type="predicted"/>
<organism evidence="2 3">
    <name type="scientific">Uliginosibacterium aquaticum</name>
    <dbReference type="NCBI Taxonomy" id="2731212"/>
    <lineage>
        <taxon>Bacteria</taxon>
        <taxon>Pseudomonadati</taxon>
        <taxon>Pseudomonadota</taxon>
        <taxon>Betaproteobacteria</taxon>
        <taxon>Rhodocyclales</taxon>
        <taxon>Zoogloeaceae</taxon>
        <taxon>Uliginosibacterium</taxon>
    </lineage>
</organism>
<dbReference type="Gene3D" id="3.40.190.10">
    <property type="entry name" value="Periplasmic binding protein-like II"/>
    <property type="match status" value="2"/>
</dbReference>
<comment type="caution">
    <text evidence="2">The sequence shown here is derived from an EMBL/GenBank/DDBJ whole genome shotgun (WGS) entry which is preliminary data.</text>
</comment>